<dbReference type="Proteomes" id="UP000094869">
    <property type="component" value="Unassembled WGS sequence"/>
</dbReference>
<dbReference type="AlphaFoldDB" id="A0A1E3A566"/>
<feature type="transmembrane region" description="Helical" evidence="7">
    <location>
        <begin position="175"/>
        <end position="200"/>
    </location>
</feature>
<organism evidence="9 11">
    <name type="scientific">Eisenbergiella tayi</name>
    <dbReference type="NCBI Taxonomy" id="1432052"/>
    <lineage>
        <taxon>Bacteria</taxon>
        <taxon>Bacillati</taxon>
        <taxon>Bacillota</taxon>
        <taxon>Clostridia</taxon>
        <taxon>Lachnospirales</taxon>
        <taxon>Lachnospiraceae</taxon>
        <taxon>Eisenbergiella</taxon>
    </lineage>
</organism>
<evidence type="ECO:0000313" key="9">
    <source>
        <dbReference type="EMBL" id="ODM03617.1"/>
    </source>
</evidence>
<sequence>MKVIKKFFLYLFLIVILLVFIVPFLYALYNSFLPLADVDKLVPFSHFTVDNYVTLFTKYNMARWIWNTVVMTLIIVLGNVWFTTMAGYALAKFDFPGRSFLRFVVIVTMMVPFQLVVTPMYLTIVNIGWNNTMASITVPYVCQCIYVFFAQQYFYSIPKEMEEAARIDGLGRAGVFFRIVLPISKPCLTTIIILCFTGTWNSYFVPATFLTDEKLFPIVVGLNTVKAKYFARPNLSLAGVILLTLPVLVIYIIFQKWFIQGVASSGIKE</sequence>
<feature type="transmembrane region" description="Helical" evidence="7">
    <location>
        <begin position="64"/>
        <end position="91"/>
    </location>
</feature>
<evidence type="ECO:0000259" key="8">
    <source>
        <dbReference type="PROSITE" id="PS50928"/>
    </source>
</evidence>
<evidence type="ECO:0000313" key="12">
    <source>
        <dbReference type="Proteomes" id="UP000094869"/>
    </source>
</evidence>
<reference evidence="9 11" key="1">
    <citation type="submission" date="2016-07" db="EMBL/GenBank/DDBJ databases">
        <title>Characterization of isolates of Eisenbergiella tayi derived from blood cultures, using whole genome sequencing.</title>
        <authorList>
            <person name="Burdz T."/>
            <person name="Wiebe D."/>
            <person name="Huynh C."/>
            <person name="Bernard K."/>
        </authorList>
    </citation>
    <scope>NUCLEOTIDE SEQUENCE [LARGE SCALE GENOMIC DNA]</scope>
    <source>
        <strain evidence="9 11">NML 110608</strain>
    </source>
</reference>
<dbReference type="RefSeq" id="WP_009253651.1">
    <property type="nucleotide sequence ID" value="NZ_CABMHK010000069.1"/>
</dbReference>
<evidence type="ECO:0000256" key="1">
    <source>
        <dbReference type="ARBA" id="ARBA00004651"/>
    </source>
</evidence>
<dbReference type="PANTHER" id="PTHR43744">
    <property type="entry name" value="ABC TRANSPORTER PERMEASE PROTEIN MG189-RELATED-RELATED"/>
    <property type="match status" value="1"/>
</dbReference>
<dbReference type="Pfam" id="PF00528">
    <property type="entry name" value="BPD_transp_1"/>
    <property type="match status" value="1"/>
</dbReference>
<dbReference type="PANTHER" id="PTHR43744:SF12">
    <property type="entry name" value="ABC TRANSPORTER PERMEASE PROTEIN MG189-RELATED"/>
    <property type="match status" value="1"/>
</dbReference>
<keyword evidence="2 7" id="KW-0813">Transport</keyword>
<dbReference type="InterPro" id="IPR035906">
    <property type="entry name" value="MetI-like_sf"/>
</dbReference>
<comment type="subcellular location">
    <subcellularLocation>
        <location evidence="1 7">Cell membrane</location>
        <topology evidence="1 7">Multi-pass membrane protein</topology>
    </subcellularLocation>
</comment>
<comment type="caution">
    <text evidence="9">The sequence shown here is derived from an EMBL/GenBank/DDBJ whole genome shotgun (WGS) entry which is preliminary data.</text>
</comment>
<keyword evidence="12" id="KW-1185">Reference proteome</keyword>
<evidence type="ECO:0000256" key="7">
    <source>
        <dbReference type="RuleBase" id="RU363032"/>
    </source>
</evidence>
<dbReference type="InterPro" id="IPR000515">
    <property type="entry name" value="MetI-like"/>
</dbReference>
<name>A0A1E3A566_9FIRM</name>
<keyword evidence="3" id="KW-1003">Cell membrane</keyword>
<feature type="transmembrane region" description="Helical" evidence="7">
    <location>
        <begin position="235"/>
        <end position="254"/>
    </location>
</feature>
<feature type="domain" description="ABC transmembrane type-1" evidence="8">
    <location>
        <begin position="65"/>
        <end position="254"/>
    </location>
</feature>
<protein>
    <submittedName>
        <fullName evidence="10">ABC transporter permease</fullName>
    </submittedName>
    <submittedName>
        <fullName evidence="9">L-arabinose transport system permease protein AraQ</fullName>
    </submittedName>
</protein>
<dbReference type="EMBL" id="MCGH01000003">
    <property type="protein sequence ID" value="ODM03617.1"/>
    <property type="molecule type" value="Genomic_DNA"/>
</dbReference>
<keyword evidence="5 7" id="KW-1133">Transmembrane helix</keyword>
<evidence type="ECO:0000256" key="4">
    <source>
        <dbReference type="ARBA" id="ARBA00022692"/>
    </source>
</evidence>
<feature type="transmembrane region" description="Helical" evidence="7">
    <location>
        <begin position="136"/>
        <end position="155"/>
    </location>
</feature>
<accession>A0A1E3A566</accession>
<feature type="transmembrane region" description="Helical" evidence="7">
    <location>
        <begin position="103"/>
        <end position="124"/>
    </location>
</feature>
<dbReference type="Gene3D" id="1.10.3720.10">
    <property type="entry name" value="MetI-like"/>
    <property type="match status" value="1"/>
</dbReference>
<keyword evidence="6 7" id="KW-0472">Membrane</keyword>
<dbReference type="EMBL" id="MEHD01000036">
    <property type="protein sequence ID" value="ODR49855.1"/>
    <property type="molecule type" value="Genomic_DNA"/>
</dbReference>
<gene>
    <name evidence="9" type="primary">araQ_95</name>
    <name evidence="9" type="ORF">BEI61_04415</name>
    <name evidence="10" type="ORF">BEI63_22290</name>
</gene>
<dbReference type="CDD" id="cd06261">
    <property type="entry name" value="TM_PBP2"/>
    <property type="match status" value="1"/>
</dbReference>
<evidence type="ECO:0000256" key="3">
    <source>
        <dbReference type="ARBA" id="ARBA00022475"/>
    </source>
</evidence>
<dbReference type="GO" id="GO:0005886">
    <property type="term" value="C:plasma membrane"/>
    <property type="evidence" value="ECO:0007669"/>
    <property type="project" value="UniProtKB-SubCell"/>
</dbReference>
<feature type="transmembrane region" description="Helical" evidence="7">
    <location>
        <begin position="7"/>
        <end position="29"/>
    </location>
</feature>
<keyword evidence="4 7" id="KW-0812">Transmembrane</keyword>
<evidence type="ECO:0000256" key="6">
    <source>
        <dbReference type="ARBA" id="ARBA00023136"/>
    </source>
</evidence>
<dbReference type="GO" id="GO:0055085">
    <property type="term" value="P:transmembrane transport"/>
    <property type="evidence" value="ECO:0007669"/>
    <property type="project" value="InterPro"/>
</dbReference>
<dbReference type="Proteomes" id="UP000094067">
    <property type="component" value="Unassembled WGS sequence"/>
</dbReference>
<evidence type="ECO:0000313" key="10">
    <source>
        <dbReference type="EMBL" id="ODR49855.1"/>
    </source>
</evidence>
<dbReference type="SUPFAM" id="SSF161098">
    <property type="entry name" value="MetI-like"/>
    <property type="match status" value="1"/>
</dbReference>
<evidence type="ECO:0000256" key="5">
    <source>
        <dbReference type="ARBA" id="ARBA00022989"/>
    </source>
</evidence>
<evidence type="ECO:0000313" key="11">
    <source>
        <dbReference type="Proteomes" id="UP000094067"/>
    </source>
</evidence>
<reference evidence="10 12" key="2">
    <citation type="submission" date="2016-08" db="EMBL/GenBank/DDBJ databases">
        <title>Characterization of Isolates of Eisenbergiella tayi Derived from Blood Cultures, Using Whole Genome Sequencing.</title>
        <authorList>
            <person name="Bernier A.-M."/>
            <person name="Burdz T."/>
            <person name="Wiebe D."/>
            <person name="Bernard K."/>
        </authorList>
    </citation>
    <scope>NUCLEOTIDE SEQUENCE [LARGE SCALE GENOMIC DNA]</scope>
    <source>
        <strain evidence="10 12">NML120146</strain>
    </source>
</reference>
<evidence type="ECO:0000256" key="2">
    <source>
        <dbReference type="ARBA" id="ARBA00022448"/>
    </source>
</evidence>
<proteinExistence type="inferred from homology"/>
<comment type="similarity">
    <text evidence="7">Belongs to the binding-protein-dependent transport system permease family.</text>
</comment>
<dbReference type="PROSITE" id="PS50928">
    <property type="entry name" value="ABC_TM1"/>
    <property type="match status" value="1"/>
</dbReference>